<feature type="region of interest" description="Disordered" evidence="1">
    <location>
        <begin position="116"/>
        <end position="136"/>
    </location>
</feature>
<sequence length="136" mass="14522">MLKGAIFRSVAAVAIAGGLVGASTVAPAQADSTCASSNFCAWTDISYYGSKASATVAVEEWHQAAGSLSAWKVLVTDDASWKNRFTTLYWVCVYDTGFYVGPTVWLRQNQSFSSVQSGMQDNSGDSHRGRSSTQTC</sequence>
<dbReference type="Proteomes" id="UP001143474">
    <property type="component" value="Unassembled WGS sequence"/>
</dbReference>
<protein>
    <recommendedName>
        <fullName evidence="5">Peptidase inhibitor family I36</fullName>
    </recommendedName>
</protein>
<accession>A0A9W6HWJ1</accession>
<evidence type="ECO:0008006" key="5">
    <source>
        <dbReference type="Google" id="ProtNLM"/>
    </source>
</evidence>
<dbReference type="AlphaFoldDB" id="A0A9W6HWJ1"/>
<comment type="caution">
    <text evidence="3">The sequence shown here is derived from an EMBL/GenBank/DDBJ whole genome shotgun (WGS) entry which is preliminary data.</text>
</comment>
<evidence type="ECO:0000256" key="1">
    <source>
        <dbReference type="SAM" id="MobiDB-lite"/>
    </source>
</evidence>
<feature type="signal peptide" evidence="2">
    <location>
        <begin position="1"/>
        <end position="30"/>
    </location>
</feature>
<keyword evidence="2" id="KW-0732">Signal</keyword>
<gene>
    <name evidence="3" type="ORF">GCM10017600_01150</name>
</gene>
<evidence type="ECO:0000313" key="3">
    <source>
        <dbReference type="EMBL" id="GLK06710.1"/>
    </source>
</evidence>
<dbReference type="RefSeq" id="WP_369011153.1">
    <property type="nucleotide sequence ID" value="NZ_BAAAVD010000021.1"/>
</dbReference>
<feature type="chain" id="PRO_5040851220" description="Peptidase inhibitor family I36" evidence="2">
    <location>
        <begin position="31"/>
        <end position="136"/>
    </location>
</feature>
<proteinExistence type="predicted"/>
<organism evidence="3 4">
    <name type="scientific">Streptosporangium carneum</name>
    <dbReference type="NCBI Taxonomy" id="47481"/>
    <lineage>
        <taxon>Bacteria</taxon>
        <taxon>Bacillati</taxon>
        <taxon>Actinomycetota</taxon>
        <taxon>Actinomycetes</taxon>
        <taxon>Streptosporangiales</taxon>
        <taxon>Streptosporangiaceae</taxon>
        <taxon>Streptosporangium</taxon>
    </lineage>
</organism>
<dbReference type="EMBL" id="BSEV01000001">
    <property type="protein sequence ID" value="GLK06710.1"/>
    <property type="molecule type" value="Genomic_DNA"/>
</dbReference>
<name>A0A9W6HWJ1_9ACTN</name>
<reference evidence="3" key="2">
    <citation type="submission" date="2023-01" db="EMBL/GenBank/DDBJ databases">
        <authorList>
            <person name="Sun Q."/>
            <person name="Evtushenko L."/>
        </authorList>
    </citation>
    <scope>NUCLEOTIDE SEQUENCE</scope>
    <source>
        <strain evidence="3">VKM Ac-2007</strain>
    </source>
</reference>
<reference evidence="3" key="1">
    <citation type="journal article" date="2014" name="Int. J. Syst. Evol. Microbiol.">
        <title>Complete genome sequence of Corynebacterium casei LMG S-19264T (=DSM 44701T), isolated from a smear-ripened cheese.</title>
        <authorList>
            <consortium name="US DOE Joint Genome Institute (JGI-PGF)"/>
            <person name="Walter F."/>
            <person name="Albersmeier A."/>
            <person name="Kalinowski J."/>
            <person name="Ruckert C."/>
        </authorList>
    </citation>
    <scope>NUCLEOTIDE SEQUENCE</scope>
    <source>
        <strain evidence="3">VKM Ac-2007</strain>
    </source>
</reference>
<evidence type="ECO:0000256" key="2">
    <source>
        <dbReference type="SAM" id="SignalP"/>
    </source>
</evidence>
<evidence type="ECO:0000313" key="4">
    <source>
        <dbReference type="Proteomes" id="UP001143474"/>
    </source>
</evidence>
<keyword evidence="4" id="KW-1185">Reference proteome</keyword>
<dbReference type="Pfam" id="PF03995">
    <property type="entry name" value="Inhibitor_I36"/>
    <property type="match status" value="1"/>
</dbReference>